<reference evidence="6 7" key="1">
    <citation type="submission" date="2018-10" db="EMBL/GenBank/DDBJ databases">
        <title>Genomic Encyclopedia of Archaeal and Bacterial Type Strains, Phase II (KMG-II): from individual species to whole genera.</title>
        <authorList>
            <person name="Goeker M."/>
        </authorList>
    </citation>
    <scope>NUCLEOTIDE SEQUENCE [LARGE SCALE GENOMIC DNA]</scope>
    <source>
        <strain evidence="6 7">DSM 25217</strain>
    </source>
</reference>
<keyword evidence="4" id="KW-0131">Cell cycle</keyword>
<proteinExistence type="predicted"/>
<protein>
    <submittedName>
        <fullName evidence="6">Segregation and condensation protein B</fullName>
    </submittedName>
</protein>
<evidence type="ECO:0000256" key="3">
    <source>
        <dbReference type="ARBA" id="ARBA00022829"/>
    </source>
</evidence>
<sequence length="269" mass="28793">MTDDKIVPLQTGQQATDGETADAAPPQGVRTDTERMLEALLFAAEAPLSEADLAGRLPDGADVAGALETLRARYLGAGVELAEVAGKYMFRTAGDLAFLLRQEVEETRKLSRAAVETLSIIAFHQPVTRAEVEDIRGVGLSKGTLDVLMEAGWVRMRGRRKTPGRPVTYGTTEDFLVHFGLDSIEDLPGLEDLKAAGLLDSVDDALDALGRFGGPDDTDEDDAQIDLEDAIEQSARAAGEDRRRSPLQAGHKAVTQEEESAPDHEGGGK</sequence>
<dbReference type="GO" id="GO:0051304">
    <property type="term" value="P:chromosome separation"/>
    <property type="evidence" value="ECO:0007669"/>
    <property type="project" value="InterPro"/>
</dbReference>
<feature type="region of interest" description="Disordered" evidence="5">
    <location>
        <begin position="1"/>
        <end position="28"/>
    </location>
</feature>
<dbReference type="InterPro" id="IPR005234">
    <property type="entry name" value="ScpB_csome_segregation"/>
</dbReference>
<evidence type="ECO:0000256" key="5">
    <source>
        <dbReference type="SAM" id="MobiDB-lite"/>
    </source>
</evidence>
<accession>A0A3M0CE49</accession>
<dbReference type="OrthoDB" id="9806226at2"/>
<dbReference type="Gene3D" id="1.10.10.10">
    <property type="entry name" value="Winged helix-like DNA-binding domain superfamily/Winged helix DNA-binding domain"/>
    <property type="match status" value="2"/>
</dbReference>
<name>A0A3M0CE49_9PROT</name>
<dbReference type="NCBIfam" id="TIGR00281">
    <property type="entry name" value="SMC-Scp complex subunit ScpB"/>
    <property type="match status" value="1"/>
</dbReference>
<gene>
    <name evidence="6" type="ORF">BXY39_2594</name>
</gene>
<dbReference type="InParanoid" id="A0A3M0CE49"/>
<dbReference type="EMBL" id="REFR01000012">
    <property type="protein sequence ID" value="RMB05016.1"/>
    <property type="molecule type" value="Genomic_DNA"/>
</dbReference>
<dbReference type="PANTHER" id="PTHR34298:SF2">
    <property type="entry name" value="SEGREGATION AND CONDENSATION PROTEIN B"/>
    <property type="match status" value="1"/>
</dbReference>
<feature type="region of interest" description="Disordered" evidence="5">
    <location>
        <begin position="210"/>
        <end position="269"/>
    </location>
</feature>
<dbReference type="Proteomes" id="UP000271227">
    <property type="component" value="Unassembled WGS sequence"/>
</dbReference>
<keyword evidence="7" id="KW-1185">Reference proteome</keyword>
<evidence type="ECO:0000313" key="7">
    <source>
        <dbReference type="Proteomes" id="UP000271227"/>
    </source>
</evidence>
<dbReference type="InterPro" id="IPR036388">
    <property type="entry name" value="WH-like_DNA-bd_sf"/>
</dbReference>
<dbReference type="SUPFAM" id="SSF46785">
    <property type="entry name" value="Winged helix' DNA-binding domain"/>
    <property type="match status" value="2"/>
</dbReference>
<keyword evidence="3" id="KW-0159">Chromosome partition</keyword>
<dbReference type="Pfam" id="PF04079">
    <property type="entry name" value="SMC_ScpB"/>
    <property type="match status" value="1"/>
</dbReference>
<comment type="caution">
    <text evidence="6">The sequence shown here is derived from an EMBL/GenBank/DDBJ whole genome shotgun (WGS) entry which is preliminary data.</text>
</comment>
<keyword evidence="2" id="KW-0132">Cell division</keyword>
<dbReference type="PANTHER" id="PTHR34298">
    <property type="entry name" value="SEGREGATION AND CONDENSATION PROTEIN B"/>
    <property type="match status" value="1"/>
</dbReference>
<evidence type="ECO:0000313" key="6">
    <source>
        <dbReference type="EMBL" id="RMB05016.1"/>
    </source>
</evidence>
<dbReference type="RefSeq" id="WP_121939264.1">
    <property type="nucleotide sequence ID" value="NZ_REFR01000012.1"/>
</dbReference>
<feature type="compositionally biased region" description="Acidic residues" evidence="5">
    <location>
        <begin position="216"/>
        <end position="231"/>
    </location>
</feature>
<dbReference type="InterPro" id="IPR036390">
    <property type="entry name" value="WH_DNA-bd_sf"/>
</dbReference>
<dbReference type="AlphaFoldDB" id="A0A3M0CE49"/>
<keyword evidence="1" id="KW-0963">Cytoplasm</keyword>
<evidence type="ECO:0000256" key="4">
    <source>
        <dbReference type="ARBA" id="ARBA00023306"/>
    </source>
</evidence>
<organism evidence="6 7">
    <name type="scientific">Eilatimonas milleporae</name>
    <dbReference type="NCBI Taxonomy" id="911205"/>
    <lineage>
        <taxon>Bacteria</taxon>
        <taxon>Pseudomonadati</taxon>
        <taxon>Pseudomonadota</taxon>
        <taxon>Alphaproteobacteria</taxon>
        <taxon>Kordiimonadales</taxon>
        <taxon>Kordiimonadaceae</taxon>
        <taxon>Eilatimonas</taxon>
    </lineage>
</organism>
<evidence type="ECO:0000256" key="1">
    <source>
        <dbReference type="ARBA" id="ARBA00022490"/>
    </source>
</evidence>
<dbReference type="GO" id="GO:0051301">
    <property type="term" value="P:cell division"/>
    <property type="evidence" value="ECO:0007669"/>
    <property type="project" value="UniProtKB-KW"/>
</dbReference>
<evidence type="ECO:0000256" key="2">
    <source>
        <dbReference type="ARBA" id="ARBA00022618"/>
    </source>
</evidence>